<accession>A0A8H5FU44</accession>
<dbReference type="AlphaFoldDB" id="A0A8H5FU44"/>
<protein>
    <submittedName>
        <fullName evidence="2">Uncharacterized protein</fullName>
    </submittedName>
</protein>
<dbReference type="EMBL" id="JAACJO010000018">
    <property type="protein sequence ID" value="KAF5348778.1"/>
    <property type="molecule type" value="Genomic_DNA"/>
</dbReference>
<sequence length="1025" mass="117013">MHSPDHASPVPVTASGRPQRNYRLPKKIRDILPEPPPPAQSTMGSSQEPQTSDSAPSVRRVTLIVWERFRTVANQFRLWREYPQRPTFDPEAHLGLDDLTNAHRTSSTTNGTQTSFRLRGEGELRSDKPSYWPFRNKSTQLVMGWLNNGNPSKSESEVNSLVHGCILNPEFHAEDMKGFDAHRENQRMNQQLNSEDFHSRFHESPIDILVPSGSPNKLAQKHCVPGLLHRNLTSVIRDAFNGPLAHLIHYSPFKLFYQSTDDNSRSERVYGETYSSDVFIEEYKDVQCHRKLPPDDPHCKREKTIAALMFASDATHLADFGNAKAWPIYMMLGNISKYVRSEASSGALHHLAYIPTLPDSFDDFGSKFHASWRSKKDEIKTHCRCELMHGAWKIILDDEFINAYHYGIIIECIDGVERRCKLTQHQGSSGNNLRQGPVPLPALPELQNLGLKRDQKTRAEKIRTYLADKIATARRCIYDLGLAIRSTAVEVLLRNISAVPTANAFVEQLGDNFNPSNIFTVDLLHEIELGTWKTLFTHLVRILHSAGDNLVATLDERYRSVPVFGSGGSGIRHFSSNSSEMKKMAARDFEDLLQCALPCFEALLPPPHDRRLMKLLYRFAEWHALAKLRMHSDSTLKLLGSLTNEIGHLLRHFRDDTCPSFSTMELPREAVARQRHQGSNQQATRSVSRTPKSLNLSTVKFHFMGDYVAHIRYFGTTDSYSTQLGEQAHRTIKRLYSVTNKKNALSQIGNKYLRQQAFRSIEKQEIHGAEDPANTGRHYVISHITDEPINRFISKLKDHLLGRLQGRAFDGDMHEDFSDSDRNTVHLRNGTIFRHKTARINYTTYDVRRDHDTLNPRNRPFCMVASADTEFDQRAHPFWYAQVIGIFHTEVRQTGATSQDFRWKPMEFLWVRWLGFEPGYLSGRHLAKLPKIGFVPDSDDYCFSFLDPSQGPTEARPNDEEDTSEEGIPFNRADTEDARNKDEGEDEEGLYESLEGAREEDEDEQDGVDRGYASDSDDDLEYDTL</sequence>
<feature type="compositionally biased region" description="Basic and acidic residues" evidence="1">
    <location>
        <begin position="973"/>
        <end position="982"/>
    </location>
</feature>
<keyword evidence="3" id="KW-1185">Reference proteome</keyword>
<feature type="compositionally biased region" description="Acidic residues" evidence="1">
    <location>
        <begin position="1015"/>
        <end position="1025"/>
    </location>
</feature>
<proteinExistence type="predicted"/>
<feature type="region of interest" description="Disordered" evidence="1">
    <location>
        <begin position="1"/>
        <end position="57"/>
    </location>
</feature>
<evidence type="ECO:0000313" key="2">
    <source>
        <dbReference type="EMBL" id="KAF5348778.1"/>
    </source>
</evidence>
<evidence type="ECO:0000313" key="3">
    <source>
        <dbReference type="Proteomes" id="UP000559027"/>
    </source>
</evidence>
<comment type="caution">
    <text evidence="2">The sequence shown here is derived from an EMBL/GenBank/DDBJ whole genome shotgun (WGS) entry which is preliminary data.</text>
</comment>
<feature type="region of interest" description="Disordered" evidence="1">
    <location>
        <begin position="945"/>
        <end position="1025"/>
    </location>
</feature>
<dbReference type="Pfam" id="PF18759">
    <property type="entry name" value="Plavaka"/>
    <property type="match status" value="1"/>
</dbReference>
<dbReference type="OrthoDB" id="3183767at2759"/>
<dbReference type="InterPro" id="IPR041078">
    <property type="entry name" value="Plavaka"/>
</dbReference>
<reference evidence="2 3" key="1">
    <citation type="journal article" date="2020" name="ISME J.">
        <title>Uncovering the hidden diversity of litter-decomposition mechanisms in mushroom-forming fungi.</title>
        <authorList>
            <person name="Floudas D."/>
            <person name="Bentzer J."/>
            <person name="Ahren D."/>
            <person name="Johansson T."/>
            <person name="Persson P."/>
            <person name="Tunlid A."/>
        </authorList>
    </citation>
    <scope>NUCLEOTIDE SEQUENCE [LARGE SCALE GENOMIC DNA]</scope>
    <source>
        <strain evidence="2 3">CBS 146.42</strain>
    </source>
</reference>
<organism evidence="2 3">
    <name type="scientific">Leucocoprinus leucothites</name>
    <dbReference type="NCBI Taxonomy" id="201217"/>
    <lineage>
        <taxon>Eukaryota</taxon>
        <taxon>Fungi</taxon>
        <taxon>Dikarya</taxon>
        <taxon>Basidiomycota</taxon>
        <taxon>Agaricomycotina</taxon>
        <taxon>Agaricomycetes</taxon>
        <taxon>Agaricomycetidae</taxon>
        <taxon>Agaricales</taxon>
        <taxon>Agaricineae</taxon>
        <taxon>Agaricaceae</taxon>
        <taxon>Leucocoprinus</taxon>
    </lineage>
</organism>
<dbReference type="Proteomes" id="UP000559027">
    <property type="component" value="Unassembled WGS sequence"/>
</dbReference>
<evidence type="ECO:0000256" key="1">
    <source>
        <dbReference type="SAM" id="MobiDB-lite"/>
    </source>
</evidence>
<gene>
    <name evidence="2" type="ORF">D9756_009746</name>
</gene>
<name>A0A8H5FU44_9AGAR</name>
<feature type="compositionally biased region" description="Polar residues" evidence="1">
    <location>
        <begin position="40"/>
        <end position="55"/>
    </location>
</feature>